<sequence length="541" mass="58368">MQSLLLPAPWFSNSHFGPHRFEFDTGHIPIHSRAPSTGPKPSLRADHPPPPMSGLLPTSTQSERAITTQHQRPSGFERPTSIDAARTNLPPTLPTFTSIGAASVTQAPRFVSPLQTGPSGSSSVQIPSINAGLSHTLTEPPQAYGLTASNSIRSLPPRSTRRAKAHVASACVNCKRKHLGCDSARPCRRCVLSGKASTCVDVTHKKRGRPPLKAEEAPVRTFASAEGSMASREQFQISTARGHGHSRTSSREIRPITDLQYARPRGHSTAGPTVGAESIASHPPRWQPLVSPQVGPGSGSQRPLASPTAAPPPPSFTRANYPPSPFTHSPVTTFTNPAPGSEFRPLLMYNDRPHAITPPTVSPQQYHQHYPAPLPSHINPQTPNRPGDTTGPPIDSQDPSRDHGIRLPPILPSPTAFTHGSPAHSHQRSGSYSDLSGYQGPRSPRQGTQAHVVPHESPRSFFDPSSRVELRSPFPPMPRPRTMMSALDQKSPLSQAQQLQGGTETATEPGLDRRRKSEADTEENPQPAKRRRMAVDDIVNG</sequence>
<feature type="domain" description="Zn(2)-C6 fungal-type" evidence="8">
    <location>
        <begin position="170"/>
        <end position="201"/>
    </location>
</feature>
<dbReference type="EMBL" id="CP055898">
    <property type="protein sequence ID" value="QKX53064.1"/>
    <property type="molecule type" value="Genomic_DNA"/>
</dbReference>
<organism evidence="9 10">
    <name type="scientific">Talaromyces rugulosus</name>
    <name type="common">Penicillium rugulosum</name>
    <dbReference type="NCBI Taxonomy" id="121627"/>
    <lineage>
        <taxon>Eukaryota</taxon>
        <taxon>Fungi</taxon>
        <taxon>Dikarya</taxon>
        <taxon>Ascomycota</taxon>
        <taxon>Pezizomycotina</taxon>
        <taxon>Eurotiomycetes</taxon>
        <taxon>Eurotiomycetidae</taxon>
        <taxon>Eurotiales</taxon>
        <taxon>Trichocomaceae</taxon>
        <taxon>Talaromyces</taxon>
        <taxon>Talaromyces sect. Islandici</taxon>
    </lineage>
</organism>
<dbReference type="GeneID" id="55987652"/>
<protein>
    <recommendedName>
        <fullName evidence="8">Zn(2)-C6 fungal-type domain-containing protein</fullName>
    </recommendedName>
</protein>
<evidence type="ECO:0000256" key="6">
    <source>
        <dbReference type="ARBA" id="ARBA00023242"/>
    </source>
</evidence>
<dbReference type="InterPro" id="IPR036864">
    <property type="entry name" value="Zn2-C6_fun-type_DNA-bd_sf"/>
</dbReference>
<evidence type="ECO:0000256" key="2">
    <source>
        <dbReference type="ARBA" id="ARBA00022833"/>
    </source>
</evidence>
<dbReference type="InterPro" id="IPR050335">
    <property type="entry name" value="ERT1_acuK_gluconeogen_tf"/>
</dbReference>
<dbReference type="InterPro" id="IPR001138">
    <property type="entry name" value="Zn2Cys6_DnaBD"/>
</dbReference>
<keyword evidence="2" id="KW-0862">Zinc</keyword>
<keyword evidence="4" id="KW-0238">DNA-binding</keyword>
<dbReference type="Proteomes" id="UP000509510">
    <property type="component" value="Chromosome I"/>
</dbReference>
<feature type="compositionally biased region" description="Basic and acidic residues" evidence="7">
    <location>
        <begin position="510"/>
        <end position="519"/>
    </location>
</feature>
<keyword evidence="3" id="KW-0805">Transcription regulation</keyword>
<gene>
    <name evidence="9" type="ORF">TRUGW13939_00135</name>
</gene>
<keyword evidence="1" id="KW-0479">Metal-binding</keyword>
<feature type="compositionally biased region" description="Polar residues" evidence="7">
    <location>
        <begin position="56"/>
        <end position="72"/>
    </location>
</feature>
<dbReference type="GO" id="GO:0008270">
    <property type="term" value="F:zinc ion binding"/>
    <property type="evidence" value="ECO:0007669"/>
    <property type="project" value="InterPro"/>
</dbReference>
<dbReference type="GO" id="GO:0003677">
    <property type="term" value="F:DNA binding"/>
    <property type="evidence" value="ECO:0007669"/>
    <property type="project" value="UniProtKB-KW"/>
</dbReference>
<feature type="compositionally biased region" description="Polar residues" evidence="7">
    <location>
        <begin position="326"/>
        <end position="338"/>
    </location>
</feature>
<dbReference type="SMART" id="SM00066">
    <property type="entry name" value="GAL4"/>
    <property type="match status" value="1"/>
</dbReference>
<accession>A0A7H8QGF5</accession>
<keyword evidence="6" id="KW-0539">Nucleus</keyword>
<dbReference type="Gene3D" id="4.10.240.10">
    <property type="entry name" value="Zn(2)-C6 fungal-type DNA-binding domain"/>
    <property type="match status" value="1"/>
</dbReference>
<evidence type="ECO:0000256" key="1">
    <source>
        <dbReference type="ARBA" id="ARBA00022723"/>
    </source>
</evidence>
<reference evidence="10" key="1">
    <citation type="submission" date="2020-06" db="EMBL/GenBank/DDBJ databases">
        <title>A chromosome-scale genome assembly of Talaromyces rugulosus W13939.</title>
        <authorList>
            <person name="Wang B."/>
            <person name="Guo L."/>
            <person name="Ye K."/>
            <person name="Wang L."/>
        </authorList>
    </citation>
    <scope>NUCLEOTIDE SEQUENCE [LARGE SCALE GENOMIC DNA]</scope>
    <source>
        <strain evidence="10">W13939</strain>
    </source>
</reference>
<evidence type="ECO:0000259" key="8">
    <source>
        <dbReference type="PROSITE" id="PS50048"/>
    </source>
</evidence>
<evidence type="ECO:0000256" key="3">
    <source>
        <dbReference type="ARBA" id="ARBA00023015"/>
    </source>
</evidence>
<dbReference type="PANTHER" id="PTHR47659:SF4">
    <property type="entry name" value="ZN(II)2CYS6 TRANSCRIPTION FACTOR (EUROFUNG)"/>
    <property type="match status" value="1"/>
</dbReference>
<keyword evidence="5" id="KW-0804">Transcription</keyword>
<proteinExistence type="predicted"/>
<dbReference type="Pfam" id="PF00172">
    <property type="entry name" value="Zn_clus"/>
    <property type="match status" value="1"/>
</dbReference>
<evidence type="ECO:0000256" key="7">
    <source>
        <dbReference type="SAM" id="MobiDB-lite"/>
    </source>
</evidence>
<name>A0A7H8QGF5_TALRU</name>
<feature type="compositionally biased region" description="Polar residues" evidence="7">
    <location>
        <begin position="491"/>
        <end position="506"/>
    </location>
</feature>
<dbReference type="RefSeq" id="XP_035339243.1">
    <property type="nucleotide sequence ID" value="XM_035483350.1"/>
</dbReference>
<dbReference type="PROSITE" id="PS50048">
    <property type="entry name" value="ZN2_CY6_FUNGAL_2"/>
    <property type="match status" value="1"/>
</dbReference>
<dbReference type="SUPFAM" id="SSF57701">
    <property type="entry name" value="Zn2/Cys6 DNA-binding domain"/>
    <property type="match status" value="1"/>
</dbReference>
<dbReference type="OrthoDB" id="5575144at2759"/>
<feature type="region of interest" description="Disordered" evidence="7">
    <location>
        <begin position="27"/>
        <end position="82"/>
    </location>
</feature>
<dbReference type="PANTHER" id="PTHR47659">
    <property type="entry name" value="ZN(II)2CYS6 TRANSCRIPTION FACTOR (EUROFUNG)-RELATED"/>
    <property type="match status" value="1"/>
</dbReference>
<dbReference type="KEGG" id="trg:TRUGW13939_00135"/>
<feature type="region of interest" description="Disordered" evidence="7">
    <location>
        <begin position="237"/>
        <end position="541"/>
    </location>
</feature>
<evidence type="ECO:0000313" key="9">
    <source>
        <dbReference type="EMBL" id="QKX53064.1"/>
    </source>
</evidence>
<dbReference type="PROSITE" id="PS00463">
    <property type="entry name" value="ZN2_CY6_FUNGAL_1"/>
    <property type="match status" value="1"/>
</dbReference>
<evidence type="ECO:0000256" key="5">
    <source>
        <dbReference type="ARBA" id="ARBA00023163"/>
    </source>
</evidence>
<evidence type="ECO:0000256" key="4">
    <source>
        <dbReference type="ARBA" id="ARBA00023125"/>
    </source>
</evidence>
<evidence type="ECO:0000313" key="10">
    <source>
        <dbReference type="Proteomes" id="UP000509510"/>
    </source>
</evidence>
<dbReference type="CDD" id="cd00067">
    <property type="entry name" value="GAL4"/>
    <property type="match status" value="1"/>
</dbReference>
<keyword evidence="10" id="KW-1185">Reference proteome</keyword>
<dbReference type="AlphaFoldDB" id="A0A7H8QGF5"/>
<dbReference type="GO" id="GO:0000981">
    <property type="term" value="F:DNA-binding transcription factor activity, RNA polymerase II-specific"/>
    <property type="evidence" value="ECO:0007669"/>
    <property type="project" value="InterPro"/>
</dbReference>